<dbReference type="RefSeq" id="WP_283766323.1">
    <property type="nucleotide sequence ID" value="NZ_JAQOSO010000037.1"/>
</dbReference>
<evidence type="ECO:0000313" key="3">
    <source>
        <dbReference type="Proteomes" id="UP001235849"/>
    </source>
</evidence>
<name>A0ABT7B474_9CYAN</name>
<dbReference type="SUPFAM" id="SSF54427">
    <property type="entry name" value="NTF2-like"/>
    <property type="match status" value="1"/>
</dbReference>
<proteinExistence type="predicted"/>
<evidence type="ECO:0000313" key="2">
    <source>
        <dbReference type="EMBL" id="MDJ1173984.1"/>
    </source>
</evidence>
<keyword evidence="3" id="KW-1185">Reference proteome</keyword>
<comment type="caution">
    <text evidence="2">The sequence shown here is derived from an EMBL/GenBank/DDBJ whole genome shotgun (WGS) entry which is preliminary data.</text>
</comment>
<dbReference type="InterPro" id="IPR032710">
    <property type="entry name" value="NTF2-like_dom_sf"/>
</dbReference>
<feature type="region of interest" description="Disordered" evidence="1">
    <location>
        <begin position="148"/>
        <end position="167"/>
    </location>
</feature>
<dbReference type="EMBL" id="JAQOSO010000037">
    <property type="protein sequence ID" value="MDJ1173984.1"/>
    <property type="molecule type" value="Genomic_DNA"/>
</dbReference>
<reference evidence="2 3" key="1">
    <citation type="submission" date="2023-01" db="EMBL/GenBank/DDBJ databases">
        <title>Novel diversity within Roseofilum (Cyanobacteria; Desertifilaceae) from marine benthic mats with descriptions of four novel species.</title>
        <authorList>
            <person name="Wang Y."/>
            <person name="Berthold D.E."/>
            <person name="Hu J."/>
            <person name="Lefler F.W."/>
            <person name="Laughinghouse H.D. IV."/>
        </authorList>
    </citation>
    <scope>NUCLEOTIDE SEQUENCE [LARGE SCALE GENOMIC DNA]</scope>
    <source>
        <strain evidence="2 3">BLCC-M114</strain>
    </source>
</reference>
<protein>
    <submittedName>
        <fullName evidence="2">Uncharacterized protein</fullName>
    </submittedName>
</protein>
<gene>
    <name evidence="2" type="ORF">PMG25_07745</name>
</gene>
<organism evidence="2 3">
    <name type="scientific">Roseofilum capinflatum BLCC-M114</name>
    <dbReference type="NCBI Taxonomy" id="3022440"/>
    <lineage>
        <taxon>Bacteria</taxon>
        <taxon>Bacillati</taxon>
        <taxon>Cyanobacteriota</taxon>
        <taxon>Cyanophyceae</taxon>
        <taxon>Desertifilales</taxon>
        <taxon>Desertifilaceae</taxon>
        <taxon>Roseofilum</taxon>
        <taxon>Roseofilum capinflatum</taxon>
    </lineage>
</organism>
<dbReference type="Proteomes" id="UP001235849">
    <property type="component" value="Unassembled WGS sequence"/>
</dbReference>
<sequence length="167" mass="18486">MFSQIALASIIGLVSMESLPAIAPMAQLTPFNPVHELSSSLTKNAEERAAIQALIDENLNALNAENVDRYMDTMHPDSPQFEITEETVIYSTDFFDLRYEINDWEIIELTDDKAQIRASQTTIKVAGEAPFRDIANLNELCNGCPSSPCPLLPQEKGEKSLSRGRGI</sequence>
<evidence type="ECO:0000256" key="1">
    <source>
        <dbReference type="SAM" id="MobiDB-lite"/>
    </source>
</evidence>
<accession>A0ABT7B474</accession>